<evidence type="ECO:0000259" key="12">
    <source>
        <dbReference type="Pfam" id="PF04928"/>
    </source>
</evidence>
<gene>
    <name evidence="13" type="ORF">MKZ38_004012</name>
</gene>
<dbReference type="GO" id="GO:0006397">
    <property type="term" value="P:mRNA processing"/>
    <property type="evidence" value="ECO:0007669"/>
    <property type="project" value="UniProtKB-KW"/>
</dbReference>
<comment type="caution">
    <text evidence="13">The sequence shown here is derived from an EMBL/GenBank/DDBJ whole genome shotgun (WGS) entry which is preliminary data.</text>
</comment>
<sequence>MWSSFDTLRSQHDKTHGIWPPHINIVYPFVNPDALPRAAEAISTSRSQSADEPLSVQLDSAGVFEQKFNNIVFAHDSNKDHTALLDKLQRSILASLGHKANKFNHHLTLGHTDDINGDKHKFLVSKVELLPRKGWVADKLYLLQREQIQQMGGTVSSRMRVWGTIDAKTGKVERHAKPLDFDDIERIGSETNTSSCKPSYQYSPKSFRWTPYKQLSNDALPSAKNMPNNMAVGSYNVLAEFQHPPSQARYPLILDNLFVKPALSDVLVLQEVSDDFLSFLLQDDRIRESFPYASHGPPEQEDVNPLPNHVNIVVLSRFPFSWNWVPLKRRYKGSLIATFPTLGKLVETGGGGKDFIPLILSTVHLTCGLTDAAVVSKKAELKELLSHLESVYPGNPWILAGDFNMSTSSYSISNLVNNKSIESKTASALAGLDSMLADARLSDTWMVAHLERAHVAESDDEESEKEKSDGNHVYRGEQGATYDPLKNPLAMDTVGQGFNCRPQRYDRILVRSEGLFNVIGFSRFGFLTKEDEANGGTQYASDHWGVRCGLNLTPSESSQRIVESAHIVPVSLQAAPPSLSSVERLTSALYSRGVFPSEEDVAKRRSALSLLRQILIEDQTEADRRISLPSVLCPVGSYGLGVWSPSSSDIDCMVIGHVSSKTFFSVSSQRLRKASMPQGGSHDVKILRRVHARTGTMLELEVQGVKMDLQYCPAPSVADNWPSCLRLPPNDPMFALPAQTLVKLKAARDLWFLKGSLPDLTVFRLAYRTIKEWARRRGVYAARFGYLGGIHISILLSRVHKMLVATNPGAGPISATDLVVSFFAHYASFDWKKHVAFDPHFHRELRYPRNAAREPLGILGWHPPQLNTSHAASVSSTRTLAREFQRGSELLSGDAMSWDRFLGASDDTAAEFLRQYKSYVRIDVQYWGLSLSKGSSLVGWLESRCVSLLVDLNVRLPGIHARIWPGRFVKGEGEDVQAEQEDGKEEEEEEEEEEEQREYQGHYLIGLLPLPSSSTSSSAPLPMTTKEAEDKTHSTLLLVLRRFVEQIQADSRYYDENWSWVDASVVRGSKLGPLHLRMDEREWGTYLPPTAESLDSDSDGEEDDEFDDDEGVGGGGGGGGGGGEGALGKAVAGGGGGATATTSKTGAAGSSSLSHRPPKPQGAGKFRTSADVINRLRWDPGLDSSDYLVGYEDRFLGIMERSLDLWKGEQTDEEFIPQHRIVYFKRKGKDANGEAEIVWDRRTRKDVIFGSG</sequence>
<dbReference type="GO" id="GO:0005634">
    <property type="term" value="C:nucleus"/>
    <property type="evidence" value="ECO:0007669"/>
    <property type="project" value="UniProtKB-SubCell"/>
</dbReference>
<organism evidence="13 14">
    <name type="scientific">Zalerion maritima</name>
    <dbReference type="NCBI Taxonomy" id="339359"/>
    <lineage>
        <taxon>Eukaryota</taxon>
        <taxon>Fungi</taxon>
        <taxon>Dikarya</taxon>
        <taxon>Ascomycota</taxon>
        <taxon>Pezizomycotina</taxon>
        <taxon>Sordariomycetes</taxon>
        <taxon>Lulworthiomycetidae</taxon>
        <taxon>Lulworthiales</taxon>
        <taxon>Lulworthiaceae</taxon>
        <taxon>Zalerion</taxon>
    </lineage>
</organism>
<feature type="compositionally biased region" description="Low complexity" evidence="9">
    <location>
        <begin position="1139"/>
        <end position="1154"/>
    </location>
</feature>
<reference evidence="13" key="1">
    <citation type="submission" date="2022-07" db="EMBL/GenBank/DDBJ databases">
        <title>Draft genome sequence of Zalerion maritima ATCC 34329, a (micro)plastics degrading marine fungus.</title>
        <authorList>
            <person name="Paco A."/>
            <person name="Goncalves M.F.M."/>
            <person name="Rocha-Santos T.A.P."/>
            <person name="Alves A."/>
        </authorList>
    </citation>
    <scope>NUCLEOTIDE SEQUENCE</scope>
    <source>
        <strain evidence="13">ATCC 34329</strain>
    </source>
</reference>
<dbReference type="InterPro" id="IPR011068">
    <property type="entry name" value="NuclTrfase_I-like_C"/>
</dbReference>
<dbReference type="SUPFAM" id="SSF81631">
    <property type="entry name" value="PAP/OAS1 substrate-binding domain"/>
    <property type="match status" value="1"/>
</dbReference>
<evidence type="ECO:0000259" key="10">
    <source>
        <dbReference type="Pfam" id="PF03372"/>
    </source>
</evidence>
<evidence type="ECO:0000256" key="1">
    <source>
        <dbReference type="ARBA" id="ARBA00004123"/>
    </source>
</evidence>
<feature type="region of interest" description="Disordered" evidence="9">
    <location>
        <begin position="972"/>
        <end position="998"/>
    </location>
</feature>
<evidence type="ECO:0000256" key="8">
    <source>
        <dbReference type="ARBA" id="ARBA00023242"/>
    </source>
</evidence>
<dbReference type="GO" id="GO:0031123">
    <property type="term" value="P:RNA 3'-end processing"/>
    <property type="evidence" value="ECO:0007669"/>
    <property type="project" value="InterPro"/>
</dbReference>
<dbReference type="PANTHER" id="PTHR10682:SF23">
    <property type="entry name" value="POLYNUCLEOTIDE ADENYLYLTRANSFERASE"/>
    <property type="match status" value="1"/>
</dbReference>
<evidence type="ECO:0000256" key="7">
    <source>
        <dbReference type="ARBA" id="ARBA00022840"/>
    </source>
</evidence>
<dbReference type="Gene3D" id="1.10.1410.10">
    <property type="match status" value="1"/>
</dbReference>
<feature type="compositionally biased region" description="Acidic residues" evidence="9">
    <location>
        <begin position="974"/>
        <end position="996"/>
    </location>
</feature>
<dbReference type="GO" id="GO:1990817">
    <property type="term" value="F:poly(A) RNA polymerase activity"/>
    <property type="evidence" value="ECO:0007669"/>
    <property type="project" value="UniProtKB-EC"/>
</dbReference>
<keyword evidence="14" id="KW-1185">Reference proteome</keyword>
<feature type="compositionally biased region" description="Basic and acidic residues" evidence="9">
    <location>
        <begin position="464"/>
        <end position="475"/>
    </location>
</feature>
<evidence type="ECO:0000256" key="6">
    <source>
        <dbReference type="ARBA" id="ARBA00022741"/>
    </source>
</evidence>
<dbReference type="Pfam" id="PF13563">
    <property type="entry name" value="2_5_RNA_ligase2"/>
    <property type="match status" value="1"/>
</dbReference>
<accession>A0AAD5WRY4</accession>
<feature type="compositionally biased region" description="Gly residues" evidence="9">
    <location>
        <begin position="1112"/>
        <end position="1138"/>
    </location>
</feature>
<dbReference type="Gene3D" id="3.90.1140.10">
    <property type="entry name" value="Cyclic phosphodiesterase"/>
    <property type="match status" value="1"/>
</dbReference>
<comment type="similarity">
    <text evidence="2">Belongs to the poly(A) polymerase family.</text>
</comment>
<dbReference type="SUPFAM" id="SSF56219">
    <property type="entry name" value="DNase I-like"/>
    <property type="match status" value="1"/>
</dbReference>
<dbReference type="EMBL" id="JAKWBI020000237">
    <property type="protein sequence ID" value="KAJ2898287.1"/>
    <property type="molecule type" value="Genomic_DNA"/>
</dbReference>
<proteinExistence type="inferred from homology"/>
<evidence type="ECO:0000256" key="4">
    <source>
        <dbReference type="ARBA" id="ARBA00022664"/>
    </source>
</evidence>
<protein>
    <recommendedName>
        <fullName evidence="3">polynucleotide adenylyltransferase</fullName>
        <ecNumber evidence="3">2.7.7.19</ecNumber>
    </recommendedName>
</protein>
<keyword evidence="7" id="KW-0067">ATP-binding</keyword>
<dbReference type="GO" id="GO:0005524">
    <property type="term" value="F:ATP binding"/>
    <property type="evidence" value="ECO:0007669"/>
    <property type="project" value="UniProtKB-KW"/>
</dbReference>
<dbReference type="InterPro" id="IPR036691">
    <property type="entry name" value="Endo/exonu/phosph_ase_sf"/>
</dbReference>
<evidence type="ECO:0000256" key="2">
    <source>
        <dbReference type="ARBA" id="ARBA00010912"/>
    </source>
</evidence>
<feature type="domain" description="Endonuclease/exonuclease/phosphatase" evidence="10">
    <location>
        <begin position="261"/>
        <end position="512"/>
    </location>
</feature>
<keyword evidence="6" id="KW-0547">Nucleotide-binding</keyword>
<keyword evidence="5" id="KW-0808">Transferase</keyword>
<dbReference type="Proteomes" id="UP001201980">
    <property type="component" value="Unassembled WGS sequence"/>
</dbReference>
<comment type="subcellular location">
    <subcellularLocation>
        <location evidence="1">Nucleus</location>
    </subcellularLocation>
</comment>
<dbReference type="SUPFAM" id="SSF55003">
    <property type="entry name" value="PAP/Archaeal CCA-adding enzyme, C-terminal domain"/>
    <property type="match status" value="1"/>
</dbReference>
<dbReference type="InterPro" id="IPR043519">
    <property type="entry name" value="NT_sf"/>
</dbReference>
<evidence type="ECO:0000256" key="9">
    <source>
        <dbReference type="SAM" id="MobiDB-lite"/>
    </source>
</evidence>
<dbReference type="Gene3D" id="3.60.10.10">
    <property type="entry name" value="Endonuclease/exonuclease/phosphatase"/>
    <property type="match status" value="1"/>
</dbReference>
<dbReference type="InterPro" id="IPR040459">
    <property type="entry name" value="MJ1316"/>
</dbReference>
<dbReference type="Pfam" id="PF04457">
    <property type="entry name" value="MJ1316"/>
    <property type="match status" value="1"/>
</dbReference>
<feature type="compositionally biased region" description="Acidic residues" evidence="9">
    <location>
        <begin position="1094"/>
        <end position="1111"/>
    </location>
</feature>
<name>A0AAD5WRY4_9PEZI</name>
<dbReference type="AlphaFoldDB" id="A0AAD5WRY4"/>
<dbReference type="Gene3D" id="3.30.460.10">
    <property type="entry name" value="Beta Polymerase, domain 2"/>
    <property type="match status" value="1"/>
</dbReference>
<dbReference type="GO" id="GO:0003723">
    <property type="term" value="F:RNA binding"/>
    <property type="evidence" value="ECO:0007669"/>
    <property type="project" value="InterPro"/>
</dbReference>
<dbReference type="EC" id="2.7.7.19" evidence="3"/>
<feature type="region of interest" description="Disordered" evidence="9">
    <location>
        <begin position="455"/>
        <end position="486"/>
    </location>
</feature>
<feature type="domain" description="Poly(A) polymerase central" evidence="12">
    <location>
        <begin position="762"/>
        <end position="891"/>
    </location>
</feature>
<keyword evidence="8" id="KW-0539">Nucleus</keyword>
<dbReference type="InterPro" id="IPR005135">
    <property type="entry name" value="Endo/exonuclease/phosphatase"/>
</dbReference>
<feature type="domain" description="MJ1316 RNA cyclic group end recognition" evidence="11">
    <location>
        <begin position="1166"/>
        <end position="1241"/>
    </location>
</feature>
<evidence type="ECO:0000256" key="5">
    <source>
        <dbReference type="ARBA" id="ARBA00022679"/>
    </source>
</evidence>
<dbReference type="SUPFAM" id="SSF81301">
    <property type="entry name" value="Nucleotidyltransferase"/>
    <property type="match status" value="1"/>
</dbReference>
<evidence type="ECO:0000313" key="13">
    <source>
        <dbReference type="EMBL" id="KAJ2898287.1"/>
    </source>
</evidence>
<dbReference type="Pfam" id="PF03372">
    <property type="entry name" value="Exo_endo_phos"/>
    <property type="match status" value="1"/>
</dbReference>
<evidence type="ECO:0000259" key="11">
    <source>
        <dbReference type="Pfam" id="PF04457"/>
    </source>
</evidence>
<evidence type="ECO:0000313" key="14">
    <source>
        <dbReference type="Proteomes" id="UP001201980"/>
    </source>
</evidence>
<dbReference type="PANTHER" id="PTHR10682">
    <property type="entry name" value="POLY A POLYMERASE"/>
    <property type="match status" value="1"/>
</dbReference>
<feature type="region of interest" description="Disordered" evidence="9">
    <location>
        <begin position="1086"/>
        <end position="1168"/>
    </location>
</feature>
<dbReference type="Pfam" id="PF04928">
    <property type="entry name" value="PAP_central"/>
    <property type="match status" value="1"/>
</dbReference>
<dbReference type="InterPro" id="IPR007012">
    <property type="entry name" value="PolA_pol_cen_dom"/>
</dbReference>
<keyword evidence="4" id="KW-0507">mRNA processing</keyword>
<evidence type="ECO:0000256" key="3">
    <source>
        <dbReference type="ARBA" id="ARBA00012388"/>
    </source>
</evidence>